<keyword evidence="2" id="KW-1185">Reference proteome</keyword>
<gene>
    <name evidence="1" type="ORF">J1N35_022611</name>
</gene>
<name>A0A9D3VGC9_9ROSI</name>
<dbReference type="EMBL" id="JAIQCV010000007">
    <property type="protein sequence ID" value="KAH1082850.1"/>
    <property type="molecule type" value="Genomic_DNA"/>
</dbReference>
<sequence>MKESKKRLRVKKNVSRNPVDKFQLHYLSDERRFRLPEKGKNEDDIHPQLLKGKQGKGFMLFKYQQFHLKGIDEKVGDLVCERAIHFDLVDKHNLIDDDFVLHSDTKHFPTHEYDIGKIVHKNFSRSEGVVSDTEAVEAFLSSLDRKIFVKGIVISLRQRY</sequence>
<evidence type="ECO:0000313" key="1">
    <source>
        <dbReference type="EMBL" id="KAH1082850.1"/>
    </source>
</evidence>
<proteinExistence type="predicted"/>
<dbReference type="OrthoDB" id="10621285at2759"/>
<accession>A0A9D3VGC9</accession>
<evidence type="ECO:0000313" key="2">
    <source>
        <dbReference type="Proteomes" id="UP000828251"/>
    </source>
</evidence>
<dbReference type="Proteomes" id="UP000828251">
    <property type="component" value="Unassembled WGS sequence"/>
</dbReference>
<reference evidence="1 2" key="1">
    <citation type="journal article" date="2021" name="Plant Biotechnol. J.">
        <title>Multi-omics assisted identification of the key and species-specific regulatory components of drought-tolerant mechanisms in Gossypium stocksii.</title>
        <authorList>
            <person name="Yu D."/>
            <person name="Ke L."/>
            <person name="Zhang D."/>
            <person name="Wu Y."/>
            <person name="Sun Y."/>
            <person name="Mei J."/>
            <person name="Sun J."/>
            <person name="Sun Y."/>
        </authorList>
    </citation>
    <scope>NUCLEOTIDE SEQUENCE [LARGE SCALE GENOMIC DNA]</scope>
    <source>
        <strain evidence="2">cv. E1</strain>
        <tissue evidence="1">Leaf</tissue>
    </source>
</reference>
<comment type="caution">
    <text evidence="1">The sequence shown here is derived from an EMBL/GenBank/DDBJ whole genome shotgun (WGS) entry which is preliminary data.</text>
</comment>
<protein>
    <submittedName>
        <fullName evidence="1">Uncharacterized protein</fullName>
    </submittedName>
</protein>
<organism evidence="1 2">
    <name type="scientific">Gossypium stocksii</name>
    <dbReference type="NCBI Taxonomy" id="47602"/>
    <lineage>
        <taxon>Eukaryota</taxon>
        <taxon>Viridiplantae</taxon>
        <taxon>Streptophyta</taxon>
        <taxon>Embryophyta</taxon>
        <taxon>Tracheophyta</taxon>
        <taxon>Spermatophyta</taxon>
        <taxon>Magnoliopsida</taxon>
        <taxon>eudicotyledons</taxon>
        <taxon>Gunneridae</taxon>
        <taxon>Pentapetalae</taxon>
        <taxon>rosids</taxon>
        <taxon>malvids</taxon>
        <taxon>Malvales</taxon>
        <taxon>Malvaceae</taxon>
        <taxon>Malvoideae</taxon>
        <taxon>Gossypium</taxon>
    </lineage>
</organism>
<dbReference type="AlphaFoldDB" id="A0A9D3VGC9"/>